<accession>A0A3M7M7G9</accession>
<dbReference type="EMBL" id="KE747824">
    <property type="protein sequence ID" value="RMZ70339.1"/>
    <property type="molecule type" value="Genomic_DNA"/>
</dbReference>
<protein>
    <submittedName>
        <fullName evidence="1">Uncharacterized protein</fullName>
    </submittedName>
</protein>
<keyword evidence="2" id="KW-1185">Reference proteome</keyword>
<reference evidence="1 2" key="1">
    <citation type="journal article" date="2014" name="PLoS ONE">
        <title>De novo Genome Assembly of the Fungal Plant Pathogen Pyrenophora semeniperda.</title>
        <authorList>
            <person name="Soliai M.M."/>
            <person name="Meyer S.E."/>
            <person name="Udall J.A."/>
            <person name="Elzinga D.E."/>
            <person name="Hermansen R.A."/>
            <person name="Bodily P.M."/>
            <person name="Hart A.A."/>
            <person name="Coleman C.E."/>
        </authorList>
    </citation>
    <scope>NUCLEOTIDE SEQUENCE [LARGE SCALE GENOMIC DNA]</scope>
    <source>
        <strain evidence="1 2">CCB06</strain>
        <tissue evidence="1">Mycelium</tissue>
    </source>
</reference>
<gene>
    <name evidence="1" type="ORF">GMOD_00000418</name>
</gene>
<proteinExistence type="predicted"/>
<organism evidence="1 2">
    <name type="scientific">Pyrenophora seminiperda CCB06</name>
    <dbReference type="NCBI Taxonomy" id="1302712"/>
    <lineage>
        <taxon>Eukaryota</taxon>
        <taxon>Fungi</taxon>
        <taxon>Dikarya</taxon>
        <taxon>Ascomycota</taxon>
        <taxon>Pezizomycotina</taxon>
        <taxon>Dothideomycetes</taxon>
        <taxon>Pleosporomycetidae</taxon>
        <taxon>Pleosporales</taxon>
        <taxon>Pleosporineae</taxon>
        <taxon>Pleosporaceae</taxon>
        <taxon>Pyrenophora</taxon>
    </lineage>
</organism>
<dbReference type="Proteomes" id="UP000265663">
    <property type="component" value="Unassembled WGS sequence"/>
</dbReference>
<evidence type="ECO:0000313" key="2">
    <source>
        <dbReference type="Proteomes" id="UP000265663"/>
    </source>
</evidence>
<sequence>MILHTEPAYGLVPDWRNTDRWRNMLSERYCSGDAPGAVPWTVPNSVYWVDKMTGLGAFQAATLYSVLLSV</sequence>
<name>A0A3M7M7G9_9PLEO</name>
<dbReference type="AlphaFoldDB" id="A0A3M7M7G9"/>
<evidence type="ECO:0000313" key="1">
    <source>
        <dbReference type="EMBL" id="RMZ70339.1"/>
    </source>
</evidence>